<dbReference type="Proteomes" id="UP001163152">
    <property type="component" value="Chromosome"/>
</dbReference>
<dbReference type="InterPro" id="IPR000667">
    <property type="entry name" value="Peptidase_S13"/>
</dbReference>
<dbReference type="EC" id="3.4.16.4" evidence="3"/>
<evidence type="ECO:0000256" key="1">
    <source>
        <dbReference type="ARBA" id="ARBA00006096"/>
    </source>
</evidence>
<accession>A0A9E8ZCP1</accession>
<keyword evidence="4" id="KW-1185">Reference proteome</keyword>
<comment type="similarity">
    <text evidence="1">Belongs to the peptidase S13 family.</text>
</comment>
<evidence type="ECO:0000256" key="2">
    <source>
        <dbReference type="ARBA" id="ARBA00022801"/>
    </source>
</evidence>
<dbReference type="PRINTS" id="PR00922">
    <property type="entry name" value="DADACBPTASE3"/>
</dbReference>
<sequence>MDLLSSLLSLFLGGPPNVGAQSVNWSGVISEATIDSLIMEVADPDPMATIAVQQHLEALASQGLSSERQGVWLRIGDQVVAENMGTVPLPAASLTKIPTTLVALATWGPDHQFETIVSTTGAIEAGVLQGNLIVHSESDPFFVWEEAIALGNALNQAGIQQIAGDLVISGNFAMNFETDPITAGTFLKQGFDSNLWTDEVEAQYQQLPPATPRPRLALAGTVRLATAADRERSTPIVKHQSLPLINILRGMNIYSNNIIAEMLSDILGGAAALAEQAATIANVPPEEIQLINGSGLGEENRISPRAVTSMLVSIQKYLQPRQMSIADVFPVIGRDGGTLNGRNIPQGAVLKTGTLNAVSSLAGVIPTRNRGLVWFTIINLGAGDLQFFHDQQDFLLQKLQTAWGVAAVVPPTITPNPARLRTFQLGAADRNQRI</sequence>
<name>A0A9E8ZCP1_9CYAN</name>
<dbReference type="KEGG" id="tsin:OXH18_16830"/>
<dbReference type="Gene3D" id="3.40.710.10">
    <property type="entry name" value="DD-peptidase/beta-lactamase superfamily"/>
    <property type="match status" value="1"/>
</dbReference>
<dbReference type="InterPro" id="IPR012338">
    <property type="entry name" value="Beta-lactam/transpept-like"/>
</dbReference>
<protein>
    <submittedName>
        <fullName evidence="3">D-alanyl-D-alanine carboxypeptidase</fullName>
        <ecNumber evidence="3">3.4.16.4</ecNumber>
    </submittedName>
</protein>
<gene>
    <name evidence="3" type="ORF">OXH18_16830</name>
</gene>
<organism evidence="3 4">
    <name type="scientific">Thermocoleostomius sinensis A174</name>
    <dbReference type="NCBI Taxonomy" id="2016057"/>
    <lineage>
        <taxon>Bacteria</taxon>
        <taxon>Bacillati</taxon>
        <taxon>Cyanobacteriota</taxon>
        <taxon>Cyanophyceae</taxon>
        <taxon>Oculatellales</taxon>
        <taxon>Oculatellaceae</taxon>
        <taxon>Thermocoleostomius</taxon>
    </lineage>
</organism>
<dbReference type="EMBL" id="CP113797">
    <property type="protein sequence ID" value="WAL58830.1"/>
    <property type="molecule type" value="Genomic_DNA"/>
</dbReference>
<dbReference type="GO" id="GO:0000270">
    <property type="term" value="P:peptidoglycan metabolic process"/>
    <property type="evidence" value="ECO:0007669"/>
    <property type="project" value="TreeGrafter"/>
</dbReference>
<dbReference type="PANTHER" id="PTHR30023">
    <property type="entry name" value="D-ALANYL-D-ALANINE CARBOXYPEPTIDASE"/>
    <property type="match status" value="1"/>
</dbReference>
<dbReference type="PANTHER" id="PTHR30023:SF0">
    <property type="entry name" value="PENICILLIN-SENSITIVE CARBOXYPEPTIDASE A"/>
    <property type="match status" value="1"/>
</dbReference>
<keyword evidence="3" id="KW-0121">Carboxypeptidase</keyword>
<dbReference type="GO" id="GO:0009002">
    <property type="term" value="F:serine-type D-Ala-D-Ala carboxypeptidase activity"/>
    <property type="evidence" value="ECO:0007669"/>
    <property type="project" value="UniProtKB-EC"/>
</dbReference>
<dbReference type="RefSeq" id="WP_268608263.1">
    <property type="nucleotide sequence ID" value="NZ_CP113797.1"/>
</dbReference>
<proteinExistence type="inferred from homology"/>
<evidence type="ECO:0000313" key="3">
    <source>
        <dbReference type="EMBL" id="WAL58830.1"/>
    </source>
</evidence>
<evidence type="ECO:0000313" key="4">
    <source>
        <dbReference type="Proteomes" id="UP001163152"/>
    </source>
</evidence>
<dbReference type="AlphaFoldDB" id="A0A9E8ZCP1"/>
<keyword evidence="3" id="KW-0645">Protease</keyword>
<dbReference type="GO" id="GO:0006508">
    <property type="term" value="P:proteolysis"/>
    <property type="evidence" value="ECO:0007669"/>
    <property type="project" value="InterPro"/>
</dbReference>
<dbReference type="SUPFAM" id="SSF56601">
    <property type="entry name" value="beta-lactamase/transpeptidase-like"/>
    <property type="match status" value="1"/>
</dbReference>
<reference evidence="3" key="1">
    <citation type="submission" date="2022-12" db="EMBL/GenBank/DDBJ databases">
        <title>Polyphasic identification of a Novel Hot-Spring Cyanobacterium Ocullathermofonsia sinensis gen nov. sp. nov. and Genomic Insights on its Adaptations to the Thermal Habitat.</title>
        <authorList>
            <person name="Daroch M."/>
            <person name="Tang J."/>
            <person name="Jiang Y."/>
        </authorList>
    </citation>
    <scope>NUCLEOTIDE SEQUENCE</scope>
    <source>
        <strain evidence="3">PKUAC-SCTA174</strain>
    </source>
</reference>
<dbReference type="Gene3D" id="3.50.80.20">
    <property type="entry name" value="D-Ala-D-Ala carboxypeptidase C, peptidase S13"/>
    <property type="match status" value="1"/>
</dbReference>
<dbReference type="Pfam" id="PF02113">
    <property type="entry name" value="Peptidase_S13"/>
    <property type="match status" value="2"/>
</dbReference>
<keyword evidence="2 3" id="KW-0378">Hydrolase</keyword>